<name>C0DVH6_EIKCO</name>
<evidence type="ECO:0000313" key="1">
    <source>
        <dbReference type="EMBL" id="EEG23974.1"/>
    </source>
</evidence>
<dbReference type="AlphaFoldDB" id="C0DVH6"/>
<gene>
    <name evidence="1" type="ORF">EIKCOROL_01365</name>
</gene>
<accession>C0DVH6</accession>
<proteinExistence type="predicted"/>
<dbReference type="Proteomes" id="UP000005837">
    <property type="component" value="Unassembled WGS sequence"/>
</dbReference>
<organism evidence="1 2">
    <name type="scientific">Eikenella corrodens ATCC 23834</name>
    <dbReference type="NCBI Taxonomy" id="546274"/>
    <lineage>
        <taxon>Bacteria</taxon>
        <taxon>Pseudomonadati</taxon>
        <taxon>Pseudomonadota</taxon>
        <taxon>Betaproteobacteria</taxon>
        <taxon>Neisseriales</taxon>
        <taxon>Neisseriaceae</taxon>
        <taxon>Eikenella</taxon>
    </lineage>
</organism>
<dbReference type="HOGENOM" id="CLU_3308903_0_0_4"/>
<protein>
    <submittedName>
        <fullName evidence="1">Uncharacterized protein</fullName>
    </submittedName>
</protein>
<dbReference type="EMBL" id="ACEA01000022">
    <property type="protein sequence ID" value="EEG23974.1"/>
    <property type="molecule type" value="Genomic_DNA"/>
</dbReference>
<sequence>MWKKVYSLCDVEFYGRGFRVAYAALGLPENGSGSLNGFR</sequence>
<comment type="caution">
    <text evidence="1">The sequence shown here is derived from an EMBL/GenBank/DDBJ whole genome shotgun (WGS) entry which is preliminary data.</text>
</comment>
<reference evidence="1 2" key="1">
    <citation type="submission" date="2009-01" db="EMBL/GenBank/DDBJ databases">
        <authorList>
            <person name="Fulton L."/>
            <person name="Clifton S."/>
            <person name="Chinwalla A.T."/>
            <person name="Mitreva M."/>
            <person name="Sodergren E."/>
            <person name="Weinstock G."/>
            <person name="Clifton S."/>
            <person name="Dooling D.J."/>
            <person name="Fulton B."/>
            <person name="Minx P."/>
            <person name="Pepin K.H."/>
            <person name="Johnson M."/>
            <person name="Bhonagiri V."/>
            <person name="Nash W.E."/>
            <person name="Mardis E.R."/>
            <person name="Wilson R.K."/>
        </authorList>
    </citation>
    <scope>NUCLEOTIDE SEQUENCE [LARGE SCALE GENOMIC DNA]</scope>
    <source>
        <strain evidence="1 2">ATCC 23834</strain>
    </source>
</reference>
<evidence type="ECO:0000313" key="2">
    <source>
        <dbReference type="Proteomes" id="UP000005837"/>
    </source>
</evidence>